<dbReference type="GO" id="GO:0016301">
    <property type="term" value="F:kinase activity"/>
    <property type="evidence" value="ECO:0007669"/>
    <property type="project" value="UniProtKB-KW"/>
</dbReference>
<evidence type="ECO:0000256" key="8">
    <source>
        <dbReference type="ARBA" id="ARBA00022679"/>
    </source>
</evidence>
<evidence type="ECO:0000256" key="5">
    <source>
        <dbReference type="ARBA" id="ARBA00011738"/>
    </source>
</evidence>
<keyword evidence="18" id="KW-1185">Reference proteome</keyword>
<keyword evidence="8 16" id="KW-0808">Transferase</keyword>
<comment type="subunit">
    <text evidence="5 16">Homodimer.</text>
</comment>
<comment type="cofactor">
    <cofactor evidence="16">
        <name>NH4(+)</name>
        <dbReference type="ChEBI" id="CHEBI:28938"/>
    </cofactor>
    <cofactor evidence="16">
        <name>K(+)</name>
        <dbReference type="ChEBI" id="CHEBI:29103"/>
    </cofactor>
    <text evidence="16">A monovalent cation. Ammonium or potassium.</text>
</comment>
<dbReference type="PANTHER" id="PTHR34265:SF1">
    <property type="entry name" value="TYPE III PANTOTHENATE KINASE"/>
    <property type="match status" value="1"/>
</dbReference>
<feature type="active site" description="Proton acceptor" evidence="16">
    <location>
        <position position="99"/>
    </location>
</feature>
<comment type="similarity">
    <text evidence="14 16">Belongs to the type III pantothenate kinase family.</text>
</comment>
<evidence type="ECO:0000313" key="17">
    <source>
        <dbReference type="EMBL" id="MBJ7552468.1"/>
    </source>
</evidence>
<evidence type="ECO:0000256" key="1">
    <source>
        <dbReference type="ARBA" id="ARBA00001206"/>
    </source>
</evidence>
<dbReference type="SUPFAM" id="SSF53067">
    <property type="entry name" value="Actin-like ATPase domain"/>
    <property type="match status" value="2"/>
</dbReference>
<accession>A0ABS0ZGB4</accession>
<feature type="binding site" evidence="16">
    <location>
        <begin position="97"/>
        <end position="100"/>
    </location>
    <ligand>
        <name>substrate</name>
    </ligand>
</feature>
<keyword evidence="7 16" id="KW-0963">Cytoplasm</keyword>
<keyword evidence="13 16" id="KW-0173">Coenzyme A biosynthesis</keyword>
<evidence type="ECO:0000256" key="7">
    <source>
        <dbReference type="ARBA" id="ARBA00022490"/>
    </source>
</evidence>
<feature type="binding site" evidence="16">
    <location>
        <position position="90"/>
    </location>
    <ligand>
        <name>substrate</name>
    </ligand>
</feature>
<sequence>MFENSKVLILDAGNTQVKCTLFEGDSIVGRWILESTVLTLKEAVDFIAVVSVRDDTFTHNLELQCRQKWPTAKLARLRSESVTCGVKNSYKEAHRLGVDRWLAVIAAYHEYSAPLIVLDAGTAIKADFIDEKGVHLGGYIAPGLDLMTSSLLSKTAKIRYRPEEVTCLDDIPSCTADAVTQGVQEMALGFIQRLFEQHVGYKWLVTGGAGQTLIKALSIPHVQDDHLVAKGARLALQERIQKEV</sequence>
<reference evidence="17 18" key="1">
    <citation type="submission" date="2020-12" db="EMBL/GenBank/DDBJ databases">
        <title>Comparative genome analysis of fungal antagonists Marinomonas ostreistagni 398 and M. spartinae 468.</title>
        <authorList>
            <person name="Fields J.L."/>
            <person name="Mavrodi O.V."/>
            <person name="Biber P.D."/>
            <person name="Indest K.J."/>
            <person name="Mavrodi D.V."/>
        </authorList>
    </citation>
    <scope>NUCLEOTIDE SEQUENCE [LARGE SCALE GENOMIC DNA]</scope>
    <source>
        <strain evidence="17 18">USM7</strain>
    </source>
</reference>
<dbReference type="EMBL" id="JAEMUH010000020">
    <property type="protein sequence ID" value="MBJ7552468.1"/>
    <property type="molecule type" value="Genomic_DNA"/>
</dbReference>
<dbReference type="InterPro" id="IPR043129">
    <property type="entry name" value="ATPase_NBD"/>
</dbReference>
<keyword evidence="12 16" id="KW-0630">Potassium</keyword>
<dbReference type="CDD" id="cd24015">
    <property type="entry name" value="ASKHA_NBD_PanK-III"/>
    <property type="match status" value="1"/>
</dbReference>
<dbReference type="EC" id="2.7.1.33" evidence="6 16"/>
<evidence type="ECO:0000256" key="9">
    <source>
        <dbReference type="ARBA" id="ARBA00022741"/>
    </source>
</evidence>
<feature type="binding site" evidence="16">
    <location>
        <position position="175"/>
    </location>
    <ligand>
        <name>substrate</name>
    </ligand>
</feature>
<evidence type="ECO:0000256" key="14">
    <source>
        <dbReference type="ARBA" id="ARBA00038036"/>
    </source>
</evidence>
<comment type="function">
    <text evidence="16">Catalyzes the phosphorylation of pantothenate (Pan), the first step in CoA biosynthesis.</text>
</comment>
<organism evidence="17 18">
    <name type="scientific">Marinomonas ostreistagni</name>
    <dbReference type="NCBI Taxonomy" id="359209"/>
    <lineage>
        <taxon>Bacteria</taxon>
        <taxon>Pseudomonadati</taxon>
        <taxon>Pseudomonadota</taxon>
        <taxon>Gammaproteobacteria</taxon>
        <taxon>Oceanospirillales</taxon>
        <taxon>Oceanospirillaceae</taxon>
        <taxon>Marinomonas</taxon>
    </lineage>
</organism>
<proteinExistence type="inferred from homology"/>
<name>A0ABS0ZGB4_9GAMM</name>
<evidence type="ECO:0000256" key="3">
    <source>
        <dbReference type="ARBA" id="ARBA00004496"/>
    </source>
</evidence>
<comment type="cofactor">
    <cofactor evidence="2">
        <name>K(+)</name>
        <dbReference type="ChEBI" id="CHEBI:29103"/>
    </cofactor>
</comment>
<evidence type="ECO:0000256" key="2">
    <source>
        <dbReference type="ARBA" id="ARBA00001958"/>
    </source>
</evidence>
<comment type="subcellular location">
    <subcellularLocation>
        <location evidence="3 16">Cytoplasm</location>
    </subcellularLocation>
</comment>
<evidence type="ECO:0000256" key="15">
    <source>
        <dbReference type="ARBA" id="ARBA00040883"/>
    </source>
</evidence>
<gene>
    <name evidence="16" type="primary">coaX</name>
    <name evidence="17" type="ORF">JHD44_17440</name>
</gene>
<keyword evidence="11 16" id="KW-0067">ATP-binding</keyword>
<keyword evidence="9 16" id="KW-0547">Nucleotide-binding</keyword>
<evidence type="ECO:0000256" key="6">
    <source>
        <dbReference type="ARBA" id="ARBA00012102"/>
    </source>
</evidence>
<keyword evidence="16" id="KW-0479">Metal-binding</keyword>
<dbReference type="InterPro" id="IPR004619">
    <property type="entry name" value="Type_III_PanK"/>
</dbReference>
<evidence type="ECO:0000256" key="13">
    <source>
        <dbReference type="ARBA" id="ARBA00022993"/>
    </source>
</evidence>
<evidence type="ECO:0000256" key="10">
    <source>
        <dbReference type="ARBA" id="ARBA00022777"/>
    </source>
</evidence>
<dbReference type="Pfam" id="PF03309">
    <property type="entry name" value="Pan_kinase"/>
    <property type="match status" value="1"/>
</dbReference>
<feature type="binding site" evidence="16">
    <location>
        <position position="122"/>
    </location>
    <ligand>
        <name>ATP</name>
        <dbReference type="ChEBI" id="CHEBI:30616"/>
    </ligand>
</feature>
<evidence type="ECO:0000256" key="16">
    <source>
        <dbReference type="HAMAP-Rule" id="MF_01274"/>
    </source>
</evidence>
<feature type="binding site" evidence="16">
    <location>
        <position position="119"/>
    </location>
    <ligand>
        <name>K(+)</name>
        <dbReference type="ChEBI" id="CHEBI:29103"/>
    </ligand>
</feature>
<dbReference type="PANTHER" id="PTHR34265">
    <property type="entry name" value="TYPE III PANTOTHENATE KINASE"/>
    <property type="match status" value="1"/>
</dbReference>
<comment type="catalytic activity">
    <reaction evidence="1 16">
        <text>(R)-pantothenate + ATP = (R)-4'-phosphopantothenate + ADP + H(+)</text>
        <dbReference type="Rhea" id="RHEA:16373"/>
        <dbReference type="ChEBI" id="CHEBI:10986"/>
        <dbReference type="ChEBI" id="CHEBI:15378"/>
        <dbReference type="ChEBI" id="CHEBI:29032"/>
        <dbReference type="ChEBI" id="CHEBI:30616"/>
        <dbReference type="ChEBI" id="CHEBI:456216"/>
        <dbReference type="EC" id="2.7.1.33"/>
    </reaction>
</comment>
<evidence type="ECO:0000313" key="18">
    <source>
        <dbReference type="Proteomes" id="UP000598488"/>
    </source>
</evidence>
<evidence type="ECO:0000256" key="4">
    <source>
        <dbReference type="ARBA" id="ARBA00005225"/>
    </source>
</evidence>
<dbReference type="NCBIfam" id="TIGR00671">
    <property type="entry name" value="baf"/>
    <property type="match status" value="1"/>
</dbReference>
<dbReference type="RefSeq" id="WP_199464013.1">
    <property type="nucleotide sequence ID" value="NZ_JAEMUH010000020.1"/>
</dbReference>
<comment type="pathway">
    <text evidence="4 16">Cofactor biosynthesis; coenzyme A biosynthesis; CoA from (R)-pantothenate: step 1/5.</text>
</comment>
<dbReference type="HAMAP" id="MF_01274">
    <property type="entry name" value="Pantothen_kinase_3"/>
    <property type="match status" value="1"/>
</dbReference>
<comment type="caution">
    <text evidence="17">The sequence shown here is derived from an EMBL/GenBank/DDBJ whole genome shotgun (WGS) entry which is preliminary data.</text>
</comment>
<dbReference type="Gene3D" id="3.30.420.40">
    <property type="match status" value="2"/>
</dbReference>
<evidence type="ECO:0000256" key="11">
    <source>
        <dbReference type="ARBA" id="ARBA00022840"/>
    </source>
</evidence>
<feature type="binding site" evidence="16">
    <location>
        <begin position="11"/>
        <end position="18"/>
    </location>
    <ligand>
        <name>ATP</name>
        <dbReference type="ChEBI" id="CHEBI:30616"/>
    </ligand>
</feature>
<keyword evidence="10 16" id="KW-0418">Kinase</keyword>
<dbReference type="Proteomes" id="UP000598488">
    <property type="component" value="Unassembled WGS sequence"/>
</dbReference>
<evidence type="ECO:0000256" key="12">
    <source>
        <dbReference type="ARBA" id="ARBA00022958"/>
    </source>
</evidence>
<protein>
    <recommendedName>
        <fullName evidence="15 16">Type III pantothenate kinase</fullName>
        <ecNumber evidence="6 16">2.7.1.33</ecNumber>
    </recommendedName>
    <alternativeName>
        <fullName evidence="16">PanK-III</fullName>
    </alternativeName>
    <alternativeName>
        <fullName evidence="16">Pantothenic acid kinase</fullName>
    </alternativeName>
</protein>